<evidence type="ECO:0000313" key="2">
    <source>
        <dbReference type="EMBL" id="KIJ35544.1"/>
    </source>
</evidence>
<evidence type="ECO:0000256" key="1">
    <source>
        <dbReference type="SAM" id="Coils"/>
    </source>
</evidence>
<dbReference type="OrthoDB" id="3257768at2759"/>
<dbReference type="EMBL" id="KN837187">
    <property type="protein sequence ID" value="KIJ35544.1"/>
    <property type="molecule type" value="Genomic_DNA"/>
</dbReference>
<gene>
    <name evidence="2" type="ORF">M422DRAFT_262126</name>
</gene>
<reference evidence="2 3" key="1">
    <citation type="submission" date="2014-06" db="EMBL/GenBank/DDBJ databases">
        <title>Evolutionary Origins and Diversification of the Mycorrhizal Mutualists.</title>
        <authorList>
            <consortium name="DOE Joint Genome Institute"/>
            <consortium name="Mycorrhizal Genomics Consortium"/>
            <person name="Kohler A."/>
            <person name="Kuo A."/>
            <person name="Nagy L.G."/>
            <person name="Floudas D."/>
            <person name="Copeland A."/>
            <person name="Barry K.W."/>
            <person name="Cichocki N."/>
            <person name="Veneault-Fourrey C."/>
            <person name="LaButti K."/>
            <person name="Lindquist E.A."/>
            <person name="Lipzen A."/>
            <person name="Lundell T."/>
            <person name="Morin E."/>
            <person name="Murat C."/>
            <person name="Riley R."/>
            <person name="Ohm R."/>
            <person name="Sun H."/>
            <person name="Tunlid A."/>
            <person name="Henrissat B."/>
            <person name="Grigoriev I.V."/>
            <person name="Hibbett D.S."/>
            <person name="Martin F."/>
        </authorList>
    </citation>
    <scope>NUCLEOTIDE SEQUENCE [LARGE SCALE GENOMIC DNA]</scope>
    <source>
        <strain evidence="2 3">SS14</strain>
    </source>
</reference>
<feature type="coiled-coil region" evidence="1">
    <location>
        <begin position="84"/>
        <end position="111"/>
    </location>
</feature>
<keyword evidence="3" id="KW-1185">Reference proteome</keyword>
<dbReference type="Proteomes" id="UP000054279">
    <property type="component" value="Unassembled WGS sequence"/>
</dbReference>
<protein>
    <submittedName>
        <fullName evidence="2">Uncharacterized protein</fullName>
    </submittedName>
</protein>
<keyword evidence="1" id="KW-0175">Coiled coil</keyword>
<dbReference type="AlphaFoldDB" id="A0A0C9UKY9"/>
<sequence length="304" mass="35374">MAPGHRWDILDIFFGDWNWHKYLRLAKTLAELLEEALIERPIHLLVFKDITATIDAAELKVWMDMVEAWECDPVNLKLTNPYVIAGEELTMAQIRKQLADEEERTQNKELHDVDEEDEDECEVSTMVDFLAGGIALEQTMIRLQHDIEDDPPRTAKQEERIKQRRQGITRALTRWRSMQAHYMSTIHVHLVSKPSNGSDLCVEKITLYMPSDVPLDKRSGCSATLLDYEWQLRRAAAFESLREVQRYLCLASHLFGHQYRRKEGQREGTRSDRLKKSNQGRTVLIIGSLSTMDYSFIFFLSFSL</sequence>
<evidence type="ECO:0000313" key="3">
    <source>
        <dbReference type="Proteomes" id="UP000054279"/>
    </source>
</evidence>
<proteinExistence type="predicted"/>
<organism evidence="2 3">
    <name type="scientific">Sphaerobolus stellatus (strain SS14)</name>
    <dbReference type="NCBI Taxonomy" id="990650"/>
    <lineage>
        <taxon>Eukaryota</taxon>
        <taxon>Fungi</taxon>
        <taxon>Dikarya</taxon>
        <taxon>Basidiomycota</taxon>
        <taxon>Agaricomycotina</taxon>
        <taxon>Agaricomycetes</taxon>
        <taxon>Phallomycetidae</taxon>
        <taxon>Geastrales</taxon>
        <taxon>Sphaerobolaceae</taxon>
        <taxon>Sphaerobolus</taxon>
    </lineage>
</organism>
<name>A0A0C9UKY9_SPHS4</name>
<accession>A0A0C9UKY9</accession>
<dbReference type="HOGENOM" id="CLU_082202_0_0_1"/>